<evidence type="ECO:0000256" key="1">
    <source>
        <dbReference type="ARBA" id="ARBA00022857"/>
    </source>
</evidence>
<dbReference type="SUPFAM" id="SSF51430">
    <property type="entry name" value="NAD(P)-linked oxidoreductase"/>
    <property type="match status" value="1"/>
</dbReference>
<keyword evidence="2" id="KW-0560">Oxidoreductase</keyword>
<dbReference type="InterPro" id="IPR020471">
    <property type="entry name" value="AKR"/>
</dbReference>
<keyword evidence="4" id="KW-1185">Reference proteome</keyword>
<accession>A0A166A8F1</accession>
<dbReference type="PANTHER" id="PTHR43827">
    <property type="entry name" value="2,5-DIKETO-D-GLUCONIC ACID REDUCTASE"/>
    <property type="match status" value="1"/>
</dbReference>
<dbReference type="GO" id="GO:0016616">
    <property type="term" value="F:oxidoreductase activity, acting on the CH-OH group of donors, NAD or NADP as acceptor"/>
    <property type="evidence" value="ECO:0007669"/>
    <property type="project" value="UniProtKB-ARBA"/>
</dbReference>
<sequence length="237" mass="27317">MWCEGGVEREEGRREAVHNAPIIQRLVTPIRLHRRSHLHSLRKRIIEYQKEQKTGYDMLIAKRVSENAKLAVVKGPYKTVAVNQVLGLSFSLWSYLSISCYFVSYHPPDTMSLWRQTWKGMEAMSRKARWRLSMCLTSRSRSSRRSSQPRSRVNRLELHLYHLQLNLLAYLKSEAIVAQAYSPLGPTTSPLLTDDTATAIAKKHRLQTSDTLLGYLRAQDVVFLPKLVTPARIVCLW</sequence>
<dbReference type="PRINTS" id="PR00069">
    <property type="entry name" value="ALDKETRDTASE"/>
</dbReference>
<gene>
    <name evidence="3" type="ORF">FIBSPDRAFT_962347</name>
</gene>
<keyword evidence="1" id="KW-0521">NADP</keyword>
<dbReference type="AlphaFoldDB" id="A0A166A8F1"/>
<dbReference type="InterPro" id="IPR036812">
    <property type="entry name" value="NAD(P)_OxRdtase_dom_sf"/>
</dbReference>
<proteinExistence type="predicted"/>
<reference evidence="3 4" key="1">
    <citation type="journal article" date="2016" name="Mol. Biol. Evol.">
        <title>Comparative Genomics of Early-Diverging Mushroom-Forming Fungi Provides Insights into the Origins of Lignocellulose Decay Capabilities.</title>
        <authorList>
            <person name="Nagy L.G."/>
            <person name="Riley R."/>
            <person name="Tritt A."/>
            <person name="Adam C."/>
            <person name="Daum C."/>
            <person name="Floudas D."/>
            <person name="Sun H."/>
            <person name="Yadav J.S."/>
            <person name="Pangilinan J."/>
            <person name="Larsson K.H."/>
            <person name="Matsuura K."/>
            <person name="Barry K."/>
            <person name="Labutti K."/>
            <person name="Kuo R."/>
            <person name="Ohm R.A."/>
            <person name="Bhattacharya S.S."/>
            <person name="Shirouzu T."/>
            <person name="Yoshinaga Y."/>
            <person name="Martin F.M."/>
            <person name="Grigoriev I.V."/>
            <person name="Hibbett D.S."/>
        </authorList>
    </citation>
    <scope>NUCLEOTIDE SEQUENCE [LARGE SCALE GENOMIC DNA]</scope>
    <source>
        <strain evidence="3 4">CBS 109695</strain>
    </source>
</reference>
<dbReference type="OrthoDB" id="416253at2759"/>
<organism evidence="3 4">
    <name type="scientific">Athelia psychrophila</name>
    <dbReference type="NCBI Taxonomy" id="1759441"/>
    <lineage>
        <taxon>Eukaryota</taxon>
        <taxon>Fungi</taxon>
        <taxon>Dikarya</taxon>
        <taxon>Basidiomycota</taxon>
        <taxon>Agaricomycotina</taxon>
        <taxon>Agaricomycetes</taxon>
        <taxon>Agaricomycetidae</taxon>
        <taxon>Atheliales</taxon>
        <taxon>Atheliaceae</taxon>
        <taxon>Athelia</taxon>
    </lineage>
</organism>
<evidence type="ECO:0000256" key="2">
    <source>
        <dbReference type="ARBA" id="ARBA00023002"/>
    </source>
</evidence>
<evidence type="ECO:0000313" key="4">
    <source>
        <dbReference type="Proteomes" id="UP000076532"/>
    </source>
</evidence>
<protein>
    <submittedName>
        <fullName evidence="3">Uncharacterized protein</fullName>
    </submittedName>
</protein>
<dbReference type="Gene3D" id="1.20.5.2650">
    <property type="match status" value="1"/>
</dbReference>
<dbReference type="Proteomes" id="UP000076532">
    <property type="component" value="Unassembled WGS sequence"/>
</dbReference>
<dbReference type="STRING" id="436010.A0A166A8F1"/>
<dbReference type="Gene3D" id="3.20.20.100">
    <property type="entry name" value="NADP-dependent oxidoreductase domain"/>
    <property type="match status" value="1"/>
</dbReference>
<dbReference type="EMBL" id="KV417664">
    <property type="protein sequence ID" value="KZP11348.1"/>
    <property type="molecule type" value="Genomic_DNA"/>
</dbReference>
<evidence type="ECO:0000313" key="3">
    <source>
        <dbReference type="EMBL" id="KZP11348.1"/>
    </source>
</evidence>
<dbReference type="PANTHER" id="PTHR43827:SF3">
    <property type="entry name" value="NADP-DEPENDENT OXIDOREDUCTASE DOMAIN-CONTAINING PROTEIN"/>
    <property type="match status" value="1"/>
</dbReference>
<name>A0A166A8F1_9AGAM</name>